<dbReference type="EMBL" id="VCMV01000013">
    <property type="protein sequence ID" value="KAB0267652.1"/>
    <property type="molecule type" value="Genomic_DNA"/>
</dbReference>
<feature type="chain" id="PRO_5024446592" evidence="2">
    <location>
        <begin position="27"/>
        <end position="206"/>
    </location>
</feature>
<feature type="region of interest" description="Disordered" evidence="1">
    <location>
        <begin position="103"/>
        <end position="124"/>
    </location>
</feature>
<sequence>MMRFPLYPVSVLFALVGWAAATPGMAAGEAARRWFVEQGYAPPNAGRVVACHGYGCSRRLSVMLDTSIIPRAAALLKASKSAAAERQAVGEIVRAYTAQLARELGGRPDSPGSPPQMSGQHGQMDCVDETANTTSLLVELESRGLLAHHRVERPQSRGLFFDGRYPHVTAVIAETKSGLEWAVDPWRQAPGQKPDILPLSQWRQDS</sequence>
<proteinExistence type="predicted"/>
<name>A0A5N3PD37_9HYPH</name>
<accession>A0A5N3PD37</accession>
<dbReference type="Proteomes" id="UP000325684">
    <property type="component" value="Unassembled WGS sequence"/>
</dbReference>
<organism evidence="3 4">
    <name type="scientific">Microvirga brassicacearum</name>
    <dbReference type="NCBI Taxonomy" id="2580413"/>
    <lineage>
        <taxon>Bacteria</taxon>
        <taxon>Pseudomonadati</taxon>
        <taxon>Pseudomonadota</taxon>
        <taxon>Alphaproteobacteria</taxon>
        <taxon>Hyphomicrobiales</taxon>
        <taxon>Methylobacteriaceae</taxon>
        <taxon>Microvirga</taxon>
    </lineage>
</organism>
<evidence type="ECO:0000256" key="1">
    <source>
        <dbReference type="SAM" id="MobiDB-lite"/>
    </source>
</evidence>
<feature type="signal peptide" evidence="2">
    <location>
        <begin position="1"/>
        <end position="26"/>
    </location>
</feature>
<dbReference type="OrthoDB" id="5471992at2"/>
<keyword evidence="4" id="KW-1185">Reference proteome</keyword>
<evidence type="ECO:0000313" key="4">
    <source>
        <dbReference type="Proteomes" id="UP000325684"/>
    </source>
</evidence>
<evidence type="ECO:0000313" key="3">
    <source>
        <dbReference type="EMBL" id="KAB0267652.1"/>
    </source>
</evidence>
<evidence type="ECO:0000256" key="2">
    <source>
        <dbReference type="SAM" id="SignalP"/>
    </source>
</evidence>
<gene>
    <name evidence="3" type="ORF">FEZ63_10230</name>
</gene>
<dbReference type="RefSeq" id="WP_150943920.1">
    <property type="nucleotide sequence ID" value="NZ_VCMV01000013.1"/>
</dbReference>
<protein>
    <submittedName>
        <fullName evidence="3">Uncharacterized protein</fullName>
    </submittedName>
</protein>
<keyword evidence="2" id="KW-0732">Signal</keyword>
<comment type="caution">
    <text evidence="3">The sequence shown here is derived from an EMBL/GenBank/DDBJ whole genome shotgun (WGS) entry which is preliminary data.</text>
</comment>
<reference evidence="3 4" key="1">
    <citation type="journal article" date="2019" name="Microorganisms">
        <title>Genome Insights into the Novel Species Microvirga brassicacearum, a Rapeseed Endophyte with Biotechnological Potential.</title>
        <authorList>
            <person name="Jimenez-Gomez A."/>
            <person name="Saati-Santamaria Z."/>
            <person name="Igual J.M."/>
            <person name="Rivas R."/>
            <person name="Mateos P.F."/>
            <person name="Garcia-Fraile P."/>
        </authorList>
    </citation>
    <scope>NUCLEOTIDE SEQUENCE [LARGE SCALE GENOMIC DNA]</scope>
    <source>
        <strain evidence="3 4">CDVBN77</strain>
    </source>
</reference>
<dbReference type="AlphaFoldDB" id="A0A5N3PD37"/>